<dbReference type="InterPro" id="IPR036128">
    <property type="entry name" value="Plus3-like_sf"/>
</dbReference>
<dbReference type="Pfam" id="PF25980">
    <property type="entry name" value="NERD_plant"/>
    <property type="match status" value="1"/>
</dbReference>
<dbReference type="Gene3D" id="1.10.245.10">
    <property type="entry name" value="SWIB/MDM2 domain"/>
    <property type="match status" value="1"/>
</dbReference>
<dbReference type="Pfam" id="PF02213">
    <property type="entry name" value="GYF"/>
    <property type="match status" value="1"/>
</dbReference>
<dbReference type="InterPro" id="IPR001965">
    <property type="entry name" value="Znf_PHD"/>
</dbReference>
<feature type="domain" description="Plus3" evidence="7">
    <location>
        <begin position="421"/>
        <end position="554"/>
    </location>
</feature>
<dbReference type="SMART" id="SM00249">
    <property type="entry name" value="PHD"/>
    <property type="match status" value="1"/>
</dbReference>
<dbReference type="Gene3D" id="3.90.70.200">
    <property type="entry name" value="Plus-3 domain"/>
    <property type="match status" value="1"/>
</dbReference>
<organism evidence="9 10">
    <name type="scientific">Saponaria officinalis</name>
    <name type="common">Common soapwort</name>
    <name type="synonym">Lychnis saponaria</name>
    <dbReference type="NCBI Taxonomy" id="3572"/>
    <lineage>
        <taxon>Eukaryota</taxon>
        <taxon>Viridiplantae</taxon>
        <taxon>Streptophyta</taxon>
        <taxon>Embryophyta</taxon>
        <taxon>Tracheophyta</taxon>
        <taxon>Spermatophyta</taxon>
        <taxon>Magnoliopsida</taxon>
        <taxon>eudicotyledons</taxon>
        <taxon>Gunneridae</taxon>
        <taxon>Pentapetalae</taxon>
        <taxon>Caryophyllales</taxon>
        <taxon>Caryophyllaceae</taxon>
        <taxon>Caryophylleae</taxon>
        <taxon>Saponaria</taxon>
    </lineage>
</organism>
<evidence type="ECO:0000256" key="2">
    <source>
        <dbReference type="ARBA" id="ARBA00022771"/>
    </source>
</evidence>
<dbReference type="GO" id="GO:0003677">
    <property type="term" value="F:DNA binding"/>
    <property type="evidence" value="ECO:0007669"/>
    <property type="project" value="UniProtKB-KW"/>
</dbReference>
<dbReference type="InterPro" id="IPR011011">
    <property type="entry name" value="Znf_FYVE_PHD"/>
</dbReference>
<dbReference type="Gene3D" id="3.30.1490.40">
    <property type="match status" value="1"/>
</dbReference>
<dbReference type="Gene3D" id="3.30.40.10">
    <property type="entry name" value="Zinc/RING finger domain, C3HC4 (zinc finger)"/>
    <property type="match status" value="1"/>
</dbReference>
<dbReference type="PANTHER" id="PTHR46695">
    <property type="entry name" value="ZINC FINGER CCCH DOMAIN-CONTAINING PROTEIN 44-RELATED"/>
    <property type="match status" value="1"/>
</dbReference>
<feature type="compositionally biased region" description="Basic and acidic residues" evidence="5">
    <location>
        <begin position="698"/>
        <end position="717"/>
    </location>
</feature>
<feature type="region of interest" description="Disordered" evidence="5">
    <location>
        <begin position="957"/>
        <end position="976"/>
    </location>
</feature>
<dbReference type="AlphaFoldDB" id="A0AAW1H0I5"/>
<feature type="region of interest" description="Disordered" evidence="5">
    <location>
        <begin position="37"/>
        <end position="57"/>
    </location>
</feature>
<comment type="caution">
    <text evidence="9">The sequence shown here is derived from an EMBL/GenBank/DDBJ whole genome shotgun (WGS) entry which is preliminary data.</text>
</comment>
<dbReference type="EMBL" id="JBDFQZ010000013">
    <property type="protein sequence ID" value="KAK9670604.1"/>
    <property type="molecule type" value="Genomic_DNA"/>
</dbReference>
<evidence type="ECO:0000256" key="5">
    <source>
        <dbReference type="SAM" id="MobiDB-lite"/>
    </source>
</evidence>
<dbReference type="FunFam" id="3.30.40.10:FF:000303">
    <property type="entry name" value="Zinc finger CCCH domain-containing protein 19"/>
    <property type="match status" value="1"/>
</dbReference>
<feature type="compositionally biased region" description="Basic and acidic residues" evidence="5">
    <location>
        <begin position="676"/>
        <end position="688"/>
    </location>
</feature>
<dbReference type="PROSITE" id="PS01359">
    <property type="entry name" value="ZF_PHD_1"/>
    <property type="match status" value="1"/>
</dbReference>
<dbReference type="Pfam" id="PF03126">
    <property type="entry name" value="Plus-3"/>
    <property type="match status" value="1"/>
</dbReference>
<dbReference type="SUPFAM" id="SSF57903">
    <property type="entry name" value="FYVE/PHD zinc finger"/>
    <property type="match status" value="1"/>
</dbReference>
<dbReference type="InterPro" id="IPR004343">
    <property type="entry name" value="Plus-3_dom"/>
</dbReference>
<dbReference type="InterPro" id="IPR058668">
    <property type="entry name" value="NERD_dom"/>
</dbReference>
<proteinExistence type="predicted"/>
<name>A0AAW1H0I5_SAPOF</name>
<feature type="domain" description="GYF" evidence="6">
    <location>
        <begin position="760"/>
        <end position="814"/>
    </location>
</feature>
<dbReference type="PROSITE" id="PS51925">
    <property type="entry name" value="SWIB_MDM2"/>
    <property type="match status" value="1"/>
</dbReference>
<reference evidence="9" key="1">
    <citation type="submission" date="2024-03" db="EMBL/GenBank/DDBJ databases">
        <title>WGS assembly of Saponaria officinalis var. Norfolk2.</title>
        <authorList>
            <person name="Jenkins J."/>
            <person name="Shu S."/>
            <person name="Grimwood J."/>
            <person name="Barry K."/>
            <person name="Goodstein D."/>
            <person name="Schmutz J."/>
            <person name="Leebens-Mack J."/>
            <person name="Osbourn A."/>
        </authorList>
    </citation>
    <scope>NUCLEOTIDE SEQUENCE [LARGE SCALE GENOMIC DNA]</scope>
    <source>
        <strain evidence="9">JIC</strain>
    </source>
</reference>
<evidence type="ECO:0000256" key="4">
    <source>
        <dbReference type="ARBA" id="ARBA00023125"/>
    </source>
</evidence>
<keyword evidence="4" id="KW-0238">DNA-binding</keyword>
<dbReference type="PROSITE" id="PS51360">
    <property type="entry name" value="PLUS3"/>
    <property type="match status" value="1"/>
</dbReference>
<dbReference type="GO" id="GO:0008270">
    <property type="term" value="F:zinc ion binding"/>
    <property type="evidence" value="ECO:0007669"/>
    <property type="project" value="UniProtKB-KW"/>
</dbReference>
<keyword evidence="10" id="KW-1185">Reference proteome</keyword>
<keyword evidence="2" id="KW-0863">Zinc-finger</keyword>
<evidence type="ECO:0008006" key="11">
    <source>
        <dbReference type="Google" id="ProtNLM"/>
    </source>
</evidence>
<dbReference type="SMART" id="SM00719">
    <property type="entry name" value="Plus3"/>
    <property type="match status" value="1"/>
</dbReference>
<evidence type="ECO:0000313" key="9">
    <source>
        <dbReference type="EMBL" id="KAK9670604.1"/>
    </source>
</evidence>
<dbReference type="InterPro" id="IPR003169">
    <property type="entry name" value="GYF"/>
</dbReference>
<gene>
    <name evidence="9" type="ORF">RND81_13G212500</name>
</gene>
<dbReference type="Pfam" id="PF02201">
    <property type="entry name" value="SWIB"/>
    <property type="match status" value="1"/>
</dbReference>
<dbReference type="InterPro" id="IPR035445">
    <property type="entry name" value="GYF-like_dom_sf"/>
</dbReference>
<dbReference type="InterPro" id="IPR036885">
    <property type="entry name" value="SWIB_MDM2_dom_sf"/>
</dbReference>
<dbReference type="CDD" id="cd15568">
    <property type="entry name" value="PHD5_NSD"/>
    <property type="match status" value="1"/>
</dbReference>
<dbReference type="Proteomes" id="UP001443914">
    <property type="component" value="Unassembled WGS sequence"/>
</dbReference>
<dbReference type="InterPro" id="IPR019835">
    <property type="entry name" value="SWIB_domain"/>
</dbReference>
<dbReference type="PROSITE" id="PS50829">
    <property type="entry name" value="GYF"/>
    <property type="match status" value="1"/>
</dbReference>
<feature type="domain" description="DM2" evidence="8">
    <location>
        <begin position="284"/>
        <end position="367"/>
    </location>
</feature>
<evidence type="ECO:0000259" key="7">
    <source>
        <dbReference type="PROSITE" id="PS51360"/>
    </source>
</evidence>
<dbReference type="PANTHER" id="PTHR46695:SF17">
    <property type="entry name" value="PHD FINGER FAMILY PROTEIN _ SWIB COMPLEX BAF60B DOMAIN-CONTAINING PROTEIN _ GYF DOMAIN-CONTAINING PROTEIN"/>
    <property type="match status" value="1"/>
</dbReference>
<protein>
    <recommendedName>
        <fullName evidence="11">Zinc finger CCCH domain-containing protein 44</fullName>
    </recommendedName>
</protein>
<dbReference type="SMART" id="SM00444">
    <property type="entry name" value="GYF"/>
    <property type="match status" value="1"/>
</dbReference>
<keyword evidence="1" id="KW-0479">Metal-binding</keyword>
<dbReference type="InterPro" id="IPR003121">
    <property type="entry name" value="SWIB_MDM2_domain"/>
</dbReference>
<evidence type="ECO:0000256" key="1">
    <source>
        <dbReference type="ARBA" id="ARBA00022723"/>
    </source>
</evidence>
<dbReference type="SUPFAM" id="SSF55277">
    <property type="entry name" value="GYF domain"/>
    <property type="match status" value="1"/>
</dbReference>
<accession>A0AAW1H0I5</accession>
<dbReference type="SUPFAM" id="SSF159042">
    <property type="entry name" value="Plus3-like"/>
    <property type="match status" value="1"/>
</dbReference>
<keyword evidence="3" id="KW-0862">Zinc</keyword>
<evidence type="ECO:0000259" key="8">
    <source>
        <dbReference type="PROSITE" id="PS51925"/>
    </source>
</evidence>
<feature type="region of interest" description="Disordered" evidence="5">
    <location>
        <begin position="676"/>
        <end position="717"/>
    </location>
</feature>
<dbReference type="CDD" id="cd10567">
    <property type="entry name" value="SWIB-MDM2_like"/>
    <property type="match status" value="1"/>
</dbReference>
<evidence type="ECO:0000259" key="6">
    <source>
        <dbReference type="PROSITE" id="PS50829"/>
    </source>
</evidence>
<dbReference type="SUPFAM" id="SSF47592">
    <property type="entry name" value="SWIB/MDM2 domain"/>
    <property type="match status" value="1"/>
</dbReference>
<evidence type="ECO:0000256" key="3">
    <source>
        <dbReference type="ARBA" id="ARBA00022833"/>
    </source>
</evidence>
<feature type="region of interest" description="Disordered" evidence="5">
    <location>
        <begin position="732"/>
        <end position="751"/>
    </location>
</feature>
<dbReference type="InterPro" id="IPR013083">
    <property type="entry name" value="Znf_RING/FYVE/PHD"/>
</dbReference>
<dbReference type="InterPro" id="IPR019786">
    <property type="entry name" value="Zinc_finger_PHD-type_CS"/>
</dbReference>
<dbReference type="SMART" id="SM00151">
    <property type="entry name" value="SWIB"/>
    <property type="match status" value="1"/>
</dbReference>
<sequence>MAETRITPLAVEGLVTDDVDRVKNGGKLPDFQLLGGSTHDRAVKKRRGRPPTKSAAATVVSAAASKRSKKEKEEEDVCFICFDGGSLVLCDHRDCPKAYHPACVKRDESFFLPNIRWDCGWHLCNVCQKNALFMCYTCPYSLCKGCVKQADILCVRGNKGFCRTCMSTIMLLEKIPLENKELAPVDFDDTTSWEYLFKVYWIYLKEKEALTLDELIRASNPWKIRELKNVATFQRKAHDTYVSNSGLDLEANTSKRRKIRKQQQPLIMNSQIIDKAASNKVSGLLGQPAWASKELLEFVAYVKNGDMSSVSEFDVQTLLLDYIKNHNLRDPRQKCQIICDKRLENLFGKERVGHFEMLRLLEIHFKKESSVIRGVAMSPLSGLLKEELTVDTQTPCRDTRQQSRRNKDDRGRQINLDAFAAIDIHNINLIYLKRGFLETLMVDAEKFHDKVVGSIVRIKLSSNNQKQDMHRLVRIIGTSKATKLYKIGEQMESLMLKILNLNKVEDVRIDAISDQEFSEDECRRLRQSIKLGLVERMTVGEIQEKAMALQAVRVSNWLETEIRKLNHLRDLASERGHLKKLRDFVEKIEVLKTPEERQRRIHSIPEVHADPRMDPSYGSDDDSVEVDMKRQDGALTPRYSTSFSNSMELISPCRAGDISKDDIYRTLKATDLDGECKRRDSEKSKAVKVEGPLGTHEASGETERGDTTSRVLEPESRTDSCVVSGNLGVATIGSSSQADSGPPKETSGGMSVVSDVSDLEKIWYYLDPSGKVQGPFCILQLRKWDSNGLFPNDLKVWRRNETCNQSILLNDALKKQQSSEPHFQQCSNFQSGDEAKIDDEEVYSTGVMNSNSVTSGMSNQTNEECSKSNLTEIVSTPEAIKPSVNCYSSQPDSHGHGNRVQSSVQFLKAQLIESLFNIEEPSSDATVEGSPEMMHVNLKSESCHPSNAISVSDNVAAESQAVKSGTPSPDAGVSHSETRLHIASERTEASDLPGSTSDSIHENPKDLHMYSDLHGKSNVCKDFSASCGTGYGAIKVSDVPASLPKTQNKDKIFPDFIDQHCTVNSLEQNSGLDGTVSGQKVDNDQMKGQDAENIHFISLNVPRGGPDISWTAASEITGFDPPSTSPQPATDCLKTPITESESVPTSDMLGQDSVISWNNIFGGELHLPDVADEWGWQPIELNTLGDESVSDLLSEVEAMESLKGMSFPTSEMDCADDECFSPLGGLSLNLDLRINDSLSSTLDLHAHQHFST</sequence>
<evidence type="ECO:0000313" key="10">
    <source>
        <dbReference type="Proteomes" id="UP001443914"/>
    </source>
</evidence>